<feature type="domain" description="LiaF transmembrane" evidence="2">
    <location>
        <begin position="22"/>
        <end position="121"/>
    </location>
</feature>
<dbReference type="Proteomes" id="UP000555103">
    <property type="component" value="Unassembled WGS sequence"/>
</dbReference>
<feature type="transmembrane region" description="Helical" evidence="1">
    <location>
        <begin position="73"/>
        <end position="93"/>
    </location>
</feature>
<keyword evidence="1" id="KW-1133">Transmembrane helix</keyword>
<accession>A0A840CXS8</accession>
<keyword evidence="1" id="KW-0812">Transmembrane</keyword>
<evidence type="ECO:0000259" key="2">
    <source>
        <dbReference type="Pfam" id="PF22570"/>
    </source>
</evidence>
<evidence type="ECO:0000256" key="1">
    <source>
        <dbReference type="SAM" id="Phobius"/>
    </source>
</evidence>
<sequence length="265" mass="29867">MENEIKNKHFCKRGRGGDGVGFALFLILFGGVFLCLNTGVIPEIYRPVLISWQMLLIVIGLWTAIVKQHYGGGIILTLVGLVFIYPKLSLLFPGYLAGFNIDIRTYWPVILIIAGLILILGWRFPNKRKRHWEKHFREEERQTEACGGVNYNSTDYIDKNLLFGGSEQIVLSNNFRGGEGNVMFGELIIDLRRAKLAEGTHKLELNAMFGSAILYVTPDWNLEMRSSSFLASVEDKRYQATPVANSTSTLIVKSSAMFGNIEIRN</sequence>
<feature type="transmembrane region" description="Helical" evidence="1">
    <location>
        <begin position="20"/>
        <end position="41"/>
    </location>
</feature>
<gene>
    <name evidence="3" type="ORF">GGR21_003139</name>
</gene>
<proteinExistence type="predicted"/>
<feature type="transmembrane region" description="Helical" evidence="1">
    <location>
        <begin position="105"/>
        <end position="124"/>
    </location>
</feature>
<dbReference type="EMBL" id="JACIEP010000012">
    <property type="protein sequence ID" value="MBB4037222.1"/>
    <property type="molecule type" value="Genomic_DNA"/>
</dbReference>
<dbReference type="AlphaFoldDB" id="A0A840CXS8"/>
<protein>
    <submittedName>
        <fullName evidence="3">Putative membrane protein</fullName>
    </submittedName>
</protein>
<dbReference type="InterPro" id="IPR054331">
    <property type="entry name" value="LiaF_TM"/>
</dbReference>
<keyword evidence="4" id="KW-1185">Reference proteome</keyword>
<reference evidence="3 4" key="1">
    <citation type="submission" date="2020-08" db="EMBL/GenBank/DDBJ databases">
        <title>Genomic Encyclopedia of Type Strains, Phase IV (KMG-IV): sequencing the most valuable type-strain genomes for metagenomic binning, comparative biology and taxonomic classification.</title>
        <authorList>
            <person name="Goeker M."/>
        </authorList>
    </citation>
    <scope>NUCLEOTIDE SEQUENCE [LARGE SCALE GENOMIC DNA]</scope>
    <source>
        <strain evidence="3 4">DSM 104969</strain>
    </source>
</reference>
<dbReference type="Pfam" id="PF22570">
    <property type="entry name" value="LiaF-TM"/>
    <property type="match status" value="1"/>
</dbReference>
<evidence type="ECO:0000313" key="4">
    <source>
        <dbReference type="Proteomes" id="UP000555103"/>
    </source>
</evidence>
<keyword evidence="1" id="KW-0472">Membrane</keyword>
<name>A0A840CXS8_9BACT</name>
<dbReference type="RefSeq" id="WP_183308082.1">
    <property type="nucleotide sequence ID" value="NZ_JACIEP010000012.1"/>
</dbReference>
<evidence type="ECO:0000313" key="3">
    <source>
        <dbReference type="EMBL" id="MBB4037222.1"/>
    </source>
</evidence>
<comment type="caution">
    <text evidence="3">The sequence shown here is derived from an EMBL/GenBank/DDBJ whole genome shotgun (WGS) entry which is preliminary data.</text>
</comment>
<feature type="transmembrane region" description="Helical" evidence="1">
    <location>
        <begin position="47"/>
        <end position="66"/>
    </location>
</feature>
<organism evidence="3 4">
    <name type="scientific">Dysgonomonas hofstadii</name>
    <dbReference type="NCBI Taxonomy" id="637886"/>
    <lineage>
        <taxon>Bacteria</taxon>
        <taxon>Pseudomonadati</taxon>
        <taxon>Bacteroidota</taxon>
        <taxon>Bacteroidia</taxon>
        <taxon>Bacteroidales</taxon>
        <taxon>Dysgonomonadaceae</taxon>
        <taxon>Dysgonomonas</taxon>
    </lineage>
</organism>